<evidence type="ECO:0000259" key="4">
    <source>
        <dbReference type="PROSITE" id="PS51032"/>
    </source>
</evidence>
<dbReference type="SUPFAM" id="SSF54060">
    <property type="entry name" value="His-Me finger endonucleases"/>
    <property type="match status" value="1"/>
</dbReference>
<name>A0A345GTV9_9CAUD</name>
<evidence type="ECO:0000256" key="1">
    <source>
        <dbReference type="ARBA" id="ARBA00023015"/>
    </source>
</evidence>
<dbReference type="InterPro" id="IPR044925">
    <property type="entry name" value="His-Me_finger_sf"/>
</dbReference>
<evidence type="ECO:0000256" key="3">
    <source>
        <dbReference type="ARBA" id="ARBA00023163"/>
    </source>
</evidence>
<dbReference type="GeneID" id="65067688"/>
<keyword evidence="5" id="KW-0378">Hydrolase</keyword>
<dbReference type="InterPro" id="IPR016177">
    <property type="entry name" value="DNA-bd_dom_sf"/>
</dbReference>
<dbReference type="CDD" id="cd00018">
    <property type="entry name" value="AP2"/>
    <property type="match status" value="1"/>
</dbReference>
<dbReference type="SUPFAM" id="SSF54171">
    <property type="entry name" value="DNA-binding domain"/>
    <property type="match status" value="1"/>
</dbReference>
<keyword evidence="3" id="KW-0804">Transcription</keyword>
<dbReference type="PANTHER" id="PTHR31677">
    <property type="entry name" value="AP2 DOMAIN CLASS TRANSCRIPTION FACTOR"/>
    <property type="match status" value="1"/>
</dbReference>
<accession>A0A345GTV9</accession>
<protein>
    <submittedName>
        <fullName evidence="5">HNH homing endonuclease II</fullName>
    </submittedName>
</protein>
<dbReference type="InterPro" id="IPR036955">
    <property type="entry name" value="AP2/ERF_dom_sf"/>
</dbReference>
<keyword evidence="2" id="KW-0238">DNA-binding</keyword>
<evidence type="ECO:0000313" key="5">
    <source>
        <dbReference type="EMBL" id="AXG67723.1"/>
    </source>
</evidence>
<organism evidence="5 6">
    <name type="scientific">Ralstonia phage GP4</name>
    <dbReference type="NCBI Taxonomy" id="2282904"/>
    <lineage>
        <taxon>Viruses</taxon>
        <taxon>Duplodnaviria</taxon>
        <taxon>Heunggongvirae</taxon>
        <taxon>Uroviricota</taxon>
        <taxon>Caudoviricetes</taxon>
        <taxon>Gervaisevirus</taxon>
        <taxon>Gervaisevirus GP4</taxon>
    </lineage>
</organism>
<dbReference type="PROSITE" id="PS51032">
    <property type="entry name" value="AP2_ERF"/>
    <property type="match status" value="1"/>
</dbReference>
<dbReference type="Gene3D" id="3.30.730.10">
    <property type="entry name" value="AP2/ERF domain"/>
    <property type="match status" value="1"/>
</dbReference>
<feature type="domain" description="AP2/ERF" evidence="4">
    <location>
        <begin position="102"/>
        <end position="158"/>
    </location>
</feature>
<dbReference type="GO" id="GO:0003700">
    <property type="term" value="F:DNA-binding transcription factor activity"/>
    <property type="evidence" value="ECO:0007669"/>
    <property type="project" value="InterPro"/>
</dbReference>
<dbReference type="GO" id="GO:0003677">
    <property type="term" value="F:DNA binding"/>
    <property type="evidence" value="ECO:0007669"/>
    <property type="project" value="UniProtKB-KW"/>
</dbReference>
<keyword evidence="5" id="KW-0255">Endonuclease</keyword>
<keyword evidence="6" id="KW-1185">Reference proteome</keyword>
<sequence>MRAIVDGVEIQIDESDLHFMSLYSWRVQQQGSKRYVRASTTRKGKRVTIYLHRLITDAGKGVIVDHMDGDTMNNQRSNFRLGDHTINARNARKIMARTTSSRFRGVMLRKGKWAARIRDGVKKSAIELGQFSREEEAAYAYDMASLRIHGEHGRRNFLPLVF</sequence>
<keyword evidence="5" id="KW-0540">Nuclease</keyword>
<dbReference type="EMBL" id="MH638294">
    <property type="protein sequence ID" value="AXG67723.1"/>
    <property type="molecule type" value="Genomic_DNA"/>
</dbReference>
<dbReference type="SMART" id="SM00380">
    <property type="entry name" value="AP2"/>
    <property type="match status" value="1"/>
</dbReference>
<proteinExistence type="predicted"/>
<dbReference type="RefSeq" id="YP_010078760.1">
    <property type="nucleotide sequence ID" value="NC_054964.1"/>
</dbReference>
<keyword evidence="1" id="KW-0805">Transcription regulation</keyword>
<dbReference type="Proteomes" id="UP000259464">
    <property type="component" value="Segment"/>
</dbReference>
<reference evidence="5 6" key="1">
    <citation type="submission" date="2018-07" db="EMBL/GenBank/DDBJ databases">
        <title>Complete sequence of phage GP4.</title>
        <authorList>
            <person name="Wang R."/>
            <person name="Tong Y."/>
            <person name="Liu H."/>
        </authorList>
    </citation>
    <scope>NUCLEOTIDE SEQUENCE [LARGE SCALE GENOMIC DNA]</scope>
</reference>
<dbReference type="KEGG" id="vg:65067688"/>
<evidence type="ECO:0000313" key="6">
    <source>
        <dbReference type="Proteomes" id="UP000259464"/>
    </source>
</evidence>
<dbReference type="PANTHER" id="PTHR31677:SF196">
    <property type="entry name" value="ETHYLENE-RESPONSIVE TRANSCRIPTION FACTOR ERF109"/>
    <property type="match status" value="1"/>
</dbReference>
<dbReference type="GO" id="GO:0004519">
    <property type="term" value="F:endonuclease activity"/>
    <property type="evidence" value="ECO:0007669"/>
    <property type="project" value="UniProtKB-KW"/>
</dbReference>
<evidence type="ECO:0000256" key="2">
    <source>
        <dbReference type="ARBA" id="ARBA00023125"/>
    </source>
</evidence>
<dbReference type="Gene3D" id="3.90.75.20">
    <property type="match status" value="1"/>
</dbReference>
<dbReference type="InterPro" id="IPR001471">
    <property type="entry name" value="AP2/ERF_dom"/>
</dbReference>